<gene>
    <name evidence="5" type="ORF">PsYK624_070890</name>
</gene>
<dbReference type="PROSITE" id="PS51767">
    <property type="entry name" value="PEPTIDASE_A1"/>
    <property type="match status" value="1"/>
</dbReference>
<feature type="chain" id="PRO_5040439830" evidence="3">
    <location>
        <begin position="19"/>
        <end position="571"/>
    </location>
</feature>
<evidence type="ECO:0000256" key="2">
    <source>
        <dbReference type="SAM" id="Phobius"/>
    </source>
</evidence>
<dbReference type="PANTHER" id="PTHR47966:SF57">
    <property type="entry name" value="PEPTIDASE A1 DOMAIN-CONTAINING PROTEIN"/>
    <property type="match status" value="1"/>
</dbReference>
<evidence type="ECO:0000313" key="5">
    <source>
        <dbReference type="EMBL" id="GJE90942.1"/>
    </source>
</evidence>
<keyword evidence="2" id="KW-1133">Transmembrane helix</keyword>
<evidence type="ECO:0000313" key="6">
    <source>
        <dbReference type="Proteomes" id="UP000703269"/>
    </source>
</evidence>
<sequence>MNARLALFFVSLCGIANALHLPVVARRHQHEYSGAIWVQKTRLDQNVENERDVVYATNITLGGQNFPIQLDTGSSDVWVLPPTPLNLTNTTDIQANLTFGIGQVTGNVAFADMTLGPHTVPSQAILNATNATDFGAIFSNNIYGILGLSFDLGSTVFLETIKNFGRNDTQGLSFMSRVFAQNTSAPNMFTVLLGRSYDEDGPEEGAFTIGEYVDGFEDVGMQTKLYRTPAQIGTNITDTPRWSVVMDSMRVNGKAFQFNASNVDTVQPGQQVVVLDTGFTFSQIPPAAVDFIYSSIPGAQFNATSGLWVVPCENTTELVFEFGGQNITIHPLDITTVTSNGNQTICTNAYRGINLPPGAVTGFDFILGDSFLKNVYTSFDYGDWTPNNATAGVPFVQMLGTTSRHAAKSEFAAVRMSQVQKNNAALANSTTGSLALDVKRSAQASLHTLAARLSRERMRVTVVTHARPSFGMVPLRVVHHAAGCVTELAAAFGPVAVALLVGTFTLVLAMLAVVAVLGVRHLLRQRRARAGYAPLDGDCEVREAEVVFDAEDYNHHVMTQQPATVPPPPYP</sequence>
<dbReference type="GO" id="GO:0004190">
    <property type="term" value="F:aspartic-type endopeptidase activity"/>
    <property type="evidence" value="ECO:0007669"/>
    <property type="project" value="InterPro"/>
</dbReference>
<dbReference type="Gene3D" id="2.40.70.10">
    <property type="entry name" value="Acid Proteases"/>
    <property type="match status" value="2"/>
</dbReference>
<keyword evidence="6" id="KW-1185">Reference proteome</keyword>
<dbReference type="InterPro" id="IPR001461">
    <property type="entry name" value="Aspartic_peptidase_A1"/>
</dbReference>
<feature type="transmembrane region" description="Helical" evidence="2">
    <location>
        <begin position="495"/>
        <end position="519"/>
    </location>
</feature>
<dbReference type="Pfam" id="PF00026">
    <property type="entry name" value="Asp"/>
    <property type="match status" value="1"/>
</dbReference>
<evidence type="ECO:0000259" key="4">
    <source>
        <dbReference type="PROSITE" id="PS51767"/>
    </source>
</evidence>
<dbReference type="Proteomes" id="UP000703269">
    <property type="component" value="Unassembled WGS sequence"/>
</dbReference>
<dbReference type="InterPro" id="IPR033121">
    <property type="entry name" value="PEPTIDASE_A1"/>
</dbReference>
<comment type="similarity">
    <text evidence="1">Belongs to the peptidase A1 family.</text>
</comment>
<feature type="domain" description="Peptidase A1" evidence="4">
    <location>
        <begin position="55"/>
        <end position="389"/>
    </location>
</feature>
<dbReference type="SUPFAM" id="SSF50630">
    <property type="entry name" value="Acid proteases"/>
    <property type="match status" value="1"/>
</dbReference>
<dbReference type="GO" id="GO:0006508">
    <property type="term" value="P:proteolysis"/>
    <property type="evidence" value="ECO:0007669"/>
    <property type="project" value="InterPro"/>
</dbReference>
<dbReference type="InterPro" id="IPR021109">
    <property type="entry name" value="Peptidase_aspartic_dom_sf"/>
</dbReference>
<proteinExistence type="inferred from homology"/>
<organism evidence="5 6">
    <name type="scientific">Phanerochaete sordida</name>
    <dbReference type="NCBI Taxonomy" id="48140"/>
    <lineage>
        <taxon>Eukaryota</taxon>
        <taxon>Fungi</taxon>
        <taxon>Dikarya</taxon>
        <taxon>Basidiomycota</taxon>
        <taxon>Agaricomycotina</taxon>
        <taxon>Agaricomycetes</taxon>
        <taxon>Polyporales</taxon>
        <taxon>Phanerochaetaceae</taxon>
        <taxon>Phanerochaete</taxon>
    </lineage>
</organism>
<keyword evidence="2" id="KW-0812">Transmembrane</keyword>
<dbReference type="OrthoDB" id="771136at2759"/>
<reference evidence="5 6" key="1">
    <citation type="submission" date="2021-08" db="EMBL/GenBank/DDBJ databases">
        <title>Draft Genome Sequence of Phanerochaete sordida strain YK-624.</title>
        <authorList>
            <person name="Mori T."/>
            <person name="Dohra H."/>
            <person name="Suzuki T."/>
            <person name="Kawagishi H."/>
            <person name="Hirai H."/>
        </authorList>
    </citation>
    <scope>NUCLEOTIDE SEQUENCE [LARGE SCALE GENOMIC DNA]</scope>
    <source>
        <strain evidence="5 6">YK-624</strain>
    </source>
</reference>
<evidence type="ECO:0000256" key="1">
    <source>
        <dbReference type="ARBA" id="ARBA00007447"/>
    </source>
</evidence>
<protein>
    <submittedName>
        <fullName evidence="5">A1 family peptidase</fullName>
    </submittedName>
</protein>
<name>A0A9P3LEF7_9APHY</name>
<feature type="signal peptide" evidence="3">
    <location>
        <begin position="1"/>
        <end position="18"/>
    </location>
</feature>
<comment type="caution">
    <text evidence="5">The sequence shown here is derived from an EMBL/GenBank/DDBJ whole genome shotgun (WGS) entry which is preliminary data.</text>
</comment>
<dbReference type="AlphaFoldDB" id="A0A9P3LEF7"/>
<dbReference type="PANTHER" id="PTHR47966">
    <property type="entry name" value="BETA-SITE APP-CLEAVING ENZYME, ISOFORM A-RELATED"/>
    <property type="match status" value="1"/>
</dbReference>
<keyword evidence="2" id="KW-0472">Membrane</keyword>
<dbReference type="InterPro" id="IPR034164">
    <property type="entry name" value="Pepsin-like_dom"/>
</dbReference>
<accession>A0A9P3LEF7</accession>
<evidence type="ECO:0000256" key="3">
    <source>
        <dbReference type="SAM" id="SignalP"/>
    </source>
</evidence>
<keyword evidence="3" id="KW-0732">Signal</keyword>
<dbReference type="CDD" id="cd05471">
    <property type="entry name" value="pepsin_like"/>
    <property type="match status" value="1"/>
</dbReference>
<dbReference type="PRINTS" id="PR00792">
    <property type="entry name" value="PEPSIN"/>
</dbReference>
<dbReference type="EMBL" id="BPQB01000019">
    <property type="protein sequence ID" value="GJE90942.1"/>
    <property type="molecule type" value="Genomic_DNA"/>
</dbReference>